<dbReference type="InterPro" id="IPR000283">
    <property type="entry name" value="NADH_UbQ_OxRdtase_75kDa_su_CS"/>
</dbReference>
<gene>
    <name evidence="14" type="ORF">UC35_02480</name>
</gene>
<evidence type="ECO:0000313" key="14">
    <source>
        <dbReference type="EMBL" id="AMO21942.1"/>
    </source>
</evidence>
<organism evidence="14 15">
    <name type="scientific">Ramlibacter tataouinensis</name>
    <dbReference type="NCBI Taxonomy" id="94132"/>
    <lineage>
        <taxon>Bacteria</taxon>
        <taxon>Pseudomonadati</taxon>
        <taxon>Pseudomonadota</taxon>
        <taxon>Betaproteobacteria</taxon>
        <taxon>Burkholderiales</taxon>
        <taxon>Comamonadaceae</taxon>
        <taxon>Ramlibacter</taxon>
    </lineage>
</organism>
<dbReference type="GO" id="GO:0008137">
    <property type="term" value="F:NADH dehydrogenase (ubiquinone) activity"/>
    <property type="evidence" value="ECO:0007669"/>
    <property type="project" value="UniProtKB-UniRule"/>
</dbReference>
<evidence type="ECO:0000256" key="8">
    <source>
        <dbReference type="ARBA" id="ARBA00023027"/>
    </source>
</evidence>
<evidence type="ECO:0000256" key="4">
    <source>
        <dbReference type="ARBA" id="ARBA00022723"/>
    </source>
</evidence>
<dbReference type="SUPFAM" id="SSF54862">
    <property type="entry name" value="4Fe-4S ferredoxins"/>
    <property type="match status" value="1"/>
</dbReference>
<dbReference type="PATRIC" id="fig|94132.3.peg.497"/>
<dbReference type="PROSITE" id="PS00641">
    <property type="entry name" value="COMPLEX1_75K_1"/>
    <property type="match status" value="1"/>
</dbReference>
<dbReference type="InterPro" id="IPR006656">
    <property type="entry name" value="Mopterin_OxRdtase"/>
</dbReference>
<dbReference type="PROSITE" id="PS51669">
    <property type="entry name" value="4FE4S_MOW_BIS_MGD"/>
    <property type="match status" value="1"/>
</dbReference>
<evidence type="ECO:0000259" key="13">
    <source>
        <dbReference type="PROSITE" id="PS51839"/>
    </source>
</evidence>
<dbReference type="PROSITE" id="PS00643">
    <property type="entry name" value="COMPLEX1_75K_3"/>
    <property type="match status" value="1"/>
</dbReference>
<comment type="similarity">
    <text evidence="2 10">Belongs to the complex I 75 kDa subunit family.</text>
</comment>
<evidence type="ECO:0000256" key="1">
    <source>
        <dbReference type="ARBA" id="ARBA00001966"/>
    </source>
</evidence>
<dbReference type="Gene3D" id="3.40.228.10">
    <property type="entry name" value="Dimethylsulfoxide Reductase, domain 2"/>
    <property type="match status" value="1"/>
</dbReference>
<dbReference type="FunFam" id="3.10.20.740:FF:000001">
    <property type="entry name" value="NADH-quinone oxidoreductase subunit G"/>
    <property type="match status" value="1"/>
</dbReference>
<dbReference type="CDD" id="cd02772">
    <property type="entry name" value="MopB_NDH-1_NuoG2"/>
    <property type="match status" value="1"/>
</dbReference>
<dbReference type="Pfam" id="PF10588">
    <property type="entry name" value="NADH-G_4Fe-4S_3"/>
    <property type="match status" value="1"/>
</dbReference>
<dbReference type="SUPFAM" id="SSF54292">
    <property type="entry name" value="2Fe-2S ferredoxin-like"/>
    <property type="match status" value="1"/>
</dbReference>
<dbReference type="GO" id="GO:0016651">
    <property type="term" value="F:oxidoreductase activity, acting on NAD(P)H"/>
    <property type="evidence" value="ECO:0007669"/>
    <property type="project" value="InterPro"/>
</dbReference>
<keyword evidence="5 10" id="KW-1278">Translocase</keyword>
<comment type="function">
    <text evidence="10">NDH-1 shuttles electrons from NADH, via FMN and iron-sulfur (Fe-S) centers, to quinones in the respiratory chain. Couples the redox reaction to proton translocation (for every two electrons transferred, four hydrogen ions are translocated across the cytoplasmic membrane), and thus conserves the redox energy in a proton gradient.</text>
</comment>
<evidence type="ECO:0000259" key="11">
    <source>
        <dbReference type="PROSITE" id="PS51085"/>
    </source>
</evidence>
<comment type="catalytic activity">
    <reaction evidence="9 10">
        <text>a quinone + NADH + 5 H(+)(in) = a quinol + NAD(+) + 4 H(+)(out)</text>
        <dbReference type="Rhea" id="RHEA:57888"/>
        <dbReference type="ChEBI" id="CHEBI:15378"/>
        <dbReference type="ChEBI" id="CHEBI:24646"/>
        <dbReference type="ChEBI" id="CHEBI:57540"/>
        <dbReference type="ChEBI" id="CHEBI:57945"/>
        <dbReference type="ChEBI" id="CHEBI:132124"/>
    </reaction>
</comment>
<evidence type="ECO:0000259" key="12">
    <source>
        <dbReference type="PROSITE" id="PS51669"/>
    </source>
</evidence>
<accession>A0A127JV97</accession>
<dbReference type="Pfam" id="PF22151">
    <property type="entry name" value="Fer4_NDSU1"/>
    <property type="match status" value="1"/>
</dbReference>
<dbReference type="PROSITE" id="PS00642">
    <property type="entry name" value="COMPLEX1_75K_2"/>
    <property type="match status" value="1"/>
</dbReference>
<dbReference type="InterPro" id="IPR036010">
    <property type="entry name" value="2Fe-2S_ferredoxin-like_sf"/>
</dbReference>
<dbReference type="AlphaFoldDB" id="A0A127JV97"/>
<comment type="cofactor">
    <cofactor evidence="10">
        <name>[2Fe-2S] cluster</name>
        <dbReference type="ChEBI" id="CHEBI:190135"/>
    </cofactor>
    <text evidence="10">Binds 1 [2Fe-2S] cluster per subunit.</text>
</comment>
<protein>
    <recommendedName>
        <fullName evidence="10">NADH-quinone oxidoreductase</fullName>
        <ecNumber evidence="10">7.1.1.-</ecNumber>
    </recommendedName>
</protein>
<dbReference type="EMBL" id="CP010951">
    <property type="protein sequence ID" value="AMO21942.1"/>
    <property type="molecule type" value="Genomic_DNA"/>
</dbReference>
<evidence type="ECO:0000256" key="9">
    <source>
        <dbReference type="ARBA" id="ARBA00047712"/>
    </source>
</evidence>
<keyword evidence="7 10" id="KW-0411">Iron-sulfur</keyword>
<dbReference type="GO" id="GO:0051537">
    <property type="term" value="F:2 iron, 2 sulfur cluster binding"/>
    <property type="evidence" value="ECO:0007669"/>
    <property type="project" value="UniProtKB-UniRule"/>
</dbReference>
<dbReference type="InterPro" id="IPR019574">
    <property type="entry name" value="NADH_UbQ_OxRdtase_Gsu_4Fe4S-bd"/>
</dbReference>
<keyword evidence="14" id="KW-0560">Oxidoreductase</keyword>
<keyword evidence="4 10" id="KW-0479">Metal-binding</keyword>
<dbReference type="GO" id="GO:0042773">
    <property type="term" value="P:ATP synthesis coupled electron transport"/>
    <property type="evidence" value="ECO:0007669"/>
    <property type="project" value="InterPro"/>
</dbReference>
<dbReference type="GO" id="GO:0016020">
    <property type="term" value="C:membrane"/>
    <property type="evidence" value="ECO:0007669"/>
    <property type="project" value="InterPro"/>
</dbReference>
<dbReference type="NCBIfam" id="TIGR01973">
    <property type="entry name" value="NuoG"/>
    <property type="match status" value="1"/>
</dbReference>
<dbReference type="OrthoDB" id="7376058at2"/>
<dbReference type="RefSeq" id="WP_061495855.1">
    <property type="nucleotide sequence ID" value="NZ_CP010951.1"/>
</dbReference>
<dbReference type="SUPFAM" id="SSF53706">
    <property type="entry name" value="Formate dehydrogenase/DMSO reductase, domains 1-3"/>
    <property type="match status" value="1"/>
</dbReference>
<evidence type="ECO:0000256" key="6">
    <source>
        <dbReference type="ARBA" id="ARBA00023004"/>
    </source>
</evidence>
<evidence type="ECO:0000256" key="2">
    <source>
        <dbReference type="ARBA" id="ARBA00005404"/>
    </source>
</evidence>
<dbReference type="Pfam" id="PF00384">
    <property type="entry name" value="Molybdopterin"/>
    <property type="match status" value="1"/>
</dbReference>
<dbReference type="Gene3D" id="3.10.20.740">
    <property type="match status" value="1"/>
</dbReference>
<keyword evidence="15" id="KW-1185">Reference proteome</keyword>
<dbReference type="Proteomes" id="UP000070433">
    <property type="component" value="Chromosome"/>
</dbReference>
<dbReference type="Pfam" id="PF13510">
    <property type="entry name" value="Fer2_4"/>
    <property type="match status" value="1"/>
</dbReference>
<evidence type="ECO:0000256" key="3">
    <source>
        <dbReference type="ARBA" id="ARBA00022485"/>
    </source>
</evidence>
<evidence type="ECO:0000256" key="5">
    <source>
        <dbReference type="ARBA" id="ARBA00022967"/>
    </source>
</evidence>
<keyword evidence="10" id="KW-0874">Quinone</keyword>
<feature type="domain" description="2Fe-2S ferredoxin-type" evidence="11">
    <location>
        <begin position="1"/>
        <end position="78"/>
    </location>
</feature>
<comment type="cofactor">
    <cofactor evidence="1 10">
        <name>[4Fe-4S] cluster</name>
        <dbReference type="ChEBI" id="CHEBI:49883"/>
    </cofactor>
</comment>
<dbReference type="InterPro" id="IPR010228">
    <property type="entry name" value="NADH_UbQ_OxRdtase_Gsu"/>
</dbReference>
<feature type="domain" description="4Fe-4S Mo/W bis-MGD-type" evidence="12">
    <location>
        <begin position="216"/>
        <end position="272"/>
    </location>
</feature>
<dbReference type="Pfam" id="PF22117">
    <property type="entry name" value="Fer4_Nqo3"/>
    <property type="match status" value="1"/>
</dbReference>
<dbReference type="SMART" id="SM00929">
    <property type="entry name" value="NADH-G_4Fe-4S_3"/>
    <property type="match status" value="1"/>
</dbReference>
<keyword evidence="3 10" id="KW-0004">4Fe-4S</keyword>
<dbReference type="CDD" id="cd00207">
    <property type="entry name" value="fer2"/>
    <property type="match status" value="1"/>
</dbReference>
<dbReference type="InterPro" id="IPR054351">
    <property type="entry name" value="NADH_UbQ_OxRdtase_ferredoxin"/>
</dbReference>
<name>A0A127JV97_9BURK</name>
<dbReference type="InterPro" id="IPR050123">
    <property type="entry name" value="Prok_molybdopt-oxidoreductase"/>
</dbReference>
<reference evidence="14 15" key="1">
    <citation type="journal article" date="2014" name="Int. J. Syst. Evol. Microbiol.">
        <title>Ramlibacter solisilvae sp. nov., isolated from forest soil, and emended description of the genus Ramlibacter.</title>
        <authorList>
            <person name="Lee H.J."/>
            <person name="Lee S.H."/>
            <person name="Lee S.S."/>
            <person name="Lee J.S."/>
            <person name="Kim Y."/>
            <person name="Kim S.C."/>
            <person name="Jeon C.O."/>
        </authorList>
    </citation>
    <scope>NUCLEOTIDE SEQUENCE [LARGE SCALE GENOMIC DNA]</scope>
    <source>
        <strain evidence="14 15">5-10</strain>
    </source>
</reference>
<dbReference type="PROSITE" id="PS51085">
    <property type="entry name" value="2FE2S_FER_2"/>
    <property type="match status" value="1"/>
</dbReference>
<evidence type="ECO:0000256" key="7">
    <source>
        <dbReference type="ARBA" id="ARBA00023014"/>
    </source>
</evidence>
<evidence type="ECO:0000313" key="15">
    <source>
        <dbReference type="Proteomes" id="UP000070433"/>
    </source>
</evidence>
<dbReference type="Gene3D" id="3.40.50.740">
    <property type="match status" value="2"/>
</dbReference>
<dbReference type="PANTHER" id="PTHR43105">
    <property type="entry name" value="RESPIRATORY NITRATE REDUCTASE"/>
    <property type="match status" value="1"/>
</dbReference>
<dbReference type="GO" id="GO:0048038">
    <property type="term" value="F:quinone binding"/>
    <property type="evidence" value="ECO:0007669"/>
    <property type="project" value="UniProtKB-UniRule"/>
</dbReference>
<proteinExistence type="inferred from homology"/>
<keyword evidence="6 10" id="KW-0408">Iron</keyword>
<dbReference type="GO" id="GO:0051539">
    <property type="term" value="F:4 iron, 4 sulfur cluster binding"/>
    <property type="evidence" value="ECO:0007669"/>
    <property type="project" value="UniProtKB-KW"/>
</dbReference>
<evidence type="ECO:0000256" key="10">
    <source>
        <dbReference type="RuleBase" id="RU003525"/>
    </source>
</evidence>
<sequence>MIEIELDGKKVQVAEGSMVMHAADKAGTYIPHFCYHKKLSIAANCRMCLVDVEKAPKPMPACATPVTNGMIVRTRSDKAIKAQKSVMEFLLINHPLDCPICDQGGECQLQDLAVGYGASASRYEEEKRVVLHKDVGPLISMEEMSRCIHCTRCVRFGQEVGGVMELGMIHRGEHSEITTVLGDTVDSEVSGNMIDLCPVGALTSKPFRYSARPWELSRRKSVSPHDSTGANLIVQVKNNKVLRVLPLENEDVNECWLADRDRFSYEALNEDSRLTTPMLKQGGEWKSVDWQTALEYVANGLKNVRAEHGAKSIGALVSPHSTVEELFLAKQLVNALGSENIDHRLRHAQFAPAEGVRWLGTPIASLSRLQGALVVGSNLRKDHPLFALRVRAAVRRGARVAVIHDKDNDWAMPIAAQAIVPPAQWAQALADVAAAVGAAKGVQAPAQGTATDAAKALAAALLSGERKAILLGNAAAHHASASALLALANWIGAQTGATVGYLTEAANTVGAQLVGAVPGAGGLNASQMLAGGLKALILLNNEPEFDSAAGSQAAAALDRSEMVITLSPFKANMAFSDVLLPISPWTETPGSFVNAEGRVQGFHAVVKPLGETRPGWKVLRVLGNMLGLSGFDYESAQDVLAAARGAQDAKEAFVQGSRLNNATSAAIELSGDGKAPVSAAIYQLDGIVRRAPALQLTADALATRAPKEGALA</sequence>
<dbReference type="Gene3D" id="3.30.70.20">
    <property type="match status" value="1"/>
</dbReference>
<dbReference type="GO" id="GO:0046872">
    <property type="term" value="F:metal ion binding"/>
    <property type="evidence" value="ECO:0007669"/>
    <property type="project" value="UniProtKB-UniRule"/>
</dbReference>
<dbReference type="PROSITE" id="PS51839">
    <property type="entry name" value="4FE4S_HC3"/>
    <property type="match status" value="1"/>
</dbReference>
<dbReference type="FunFam" id="3.30.70.20:FF:000002">
    <property type="entry name" value="NADH-ubiquinone oxidoreductase 75 kDa subunit"/>
    <property type="match status" value="1"/>
</dbReference>
<dbReference type="EC" id="7.1.1.-" evidence="10"/>
<keyword evidence="10" id="KW-0001">2Fe-2S</keyword>
<keyword evidence="8 10" id="KW-0520">NAD</keyword>
<dbReference type="InterPro" id="IPR006963">
    <property type="entry name" value="Mopterin_OxRdtase_4Fe-4S_dom"/>
</dbReference>
<dbReference type="PANTHER" id="PTHR43105:SF13">
    <property type="entry name" value="NADH-UBIQUINONE OXIDOREDUCTASE 75 KDA SUBUNIT, MITOCHONDRIAL"/>
    <property type="match status" value="1"/>
</dbReference>
<feature type="domain" description="4Fe-4S His(Cys)3-ligated-type" evidence="13">
    <location>
        <begin position="78"/>
        <end position="117"/>
    </location>
</feature>
<dbReference type="InterPro" id="IPR001041">
    <property type="entry name" value="2Fe-2S_ferredoxin-type"/>
</dbReference>